<gene>
    <name evidence="2" type="ORF">Pfra01_000384900</name>
</gene>
<feature type="region of interest" description="Disordered" evidence="1">
    <location>
        <begin position="137"/>
        <end position="158"/>
    </location>
</feature>
<proteinExistence type="predicted"/>
<sequence>MDLMTAQVVTARGGNVTFHEEYTTDSTYVRHLMQNAFADGDHKLPETVPVARIKTKAKWLRNCISAYRAVPKATKTEAEGERSIAGLRGGPCAGYYGCADTDYLQAGSREQVLAAVEDCHAGRTSVPEGPQDMETCAADGRQEEQGHHLQMGIRSQER</sequence>
<evidence type="ECO:0000256" key="1">
    <source>
        <dbReference type="SAM" id="MobiDB-lite"/>
    </source>
</evidence>
<accession>A0A9W6WZB0</accession>
<reference evidence="2" key="1">
    <citation type="submission" date="2023-04" db="EMBL/GenBank/DDBJ databases">
        <title>Phytophthora fragariaefolia NBRC 109709.</title>
        <authorList>
            <person name="Ichikawa N."/>
            <person name="Sato H."/>
            <person name="Tonouchi N."/>
        </authorList>
    </citation>
    <scope>NUCLEOTIDE SEQUENCE</scope>
    <source>
        <strain evidence="2">NBRC 109709</strain>
    </source>
</reference>
<organism evidence="2 3">
    <name type="scientific">Phytophthora fragariaefolia</name>
    <dbReference type="NCBI Taxonomy" id="1490495"/>
    <lineage>
        <taxon>Eukaryota</taxon>
        <taxon>Sar</taxon>
        <taxon>Stramenopiles</taxon>
        <taxon>Oomycota</taxon>
        <taxon>Peronosporomycetes</taxon>
        <taxon>Peronosporales</taxon>
        <taxon>Peronosporaceae</taxon>
        <taxon>Phytophthora</taxon>
    </lineage>
</organism>
<dbReference type="EMBL" id="BSXT01000298">
    <property type="protein sequence ID" value="GMF23793.1"/>
    <property type="molecule type" value="Genomic_DNA"/>
</dbReference>
<evidence type="ECO:0000313" key="2">
    <source>
        <dbReference type="EMBL" id="GMF23793.1"/>
    </source>
</evidence>
<dbReference type="Proteomes" id="UP001165121">
    <property type="component" value="Unassembled WGS sequence"/>
</dbReference>
<comment type="caution">
    <text evidence="2">The sequence shown here is derived from an EMBL/GenBank/DDBJ whole genome shotgun (WGS) entry which is preliminary data.</text>
</comment>
<dbReference type="OrthoDB" id="10561425at2759"/>
<name>A0A9W6WZB0_9STRA</name>
<protein>
    <submittedName>
        <fullName evidence="2">Unnamed protein product</fullName>
    </submittedName>
</protein>
<dbReference type="AlphaFoldDB" id="A0A9W6WZB0"/>
<evidence type="ECO:0000313" key="3">
    <source>
        <dbReference type="Proteomes" id="UP001165121"/>
    </source>
</evidence>
<keyword evidence="3" id="KW-1185">Reference proteome</keyword>